<evidence type="ECO:0000259" key="1">
    <source>
        <dbReference type="Pfam" id="PF03151"/>
    </source>
</evidence>
<evidence type="ECO:0000313" key="3">
    <source>
        <dbReference type="Proteomes" id="UP000447434"/>
    </source>
</evidence>
<dbReference type="Pfam" id="PF03151">
    <property type="entry name" value="TPT"/>
    <property type="match status" value="1"/>
</dbReference>
<name>A0A6A4PYI1_LUPAL</name>
<proteinExistence type="predicted"/>
<evidence type="ECO:0000313" key="2">
    <source>
        <dbReference type="EMBL" id="KAE9606346.1"/>
    </source>
</evidence>
<dbReference type="EMBL" id="WOCE01000010">
    <property type="protein sequence ID" value="KAE9606346.1"/>
    <property type="molecule type" value="Genomic_DNA"/>
</dbReference>
<sequence>MGTMISSLAFVLRNISSKKGMRRKLVSRMNYYACLSILSLVILTPFAMAVEGPQMCAAGYQTALSNWTPIFMVITNDMQAGPDGPAADRPCKRPWFAQLTRQLFWPY</sequence>
<comment type="caution">
    <text evidence="2">The sequence shown here is derived from an EMBL/GenBank/DDBJ whole genome shotgun (WGS) entry which is preliminary data.</text>
</comment>
<dbReference type="Proteomes" id="UP000447434">
    <property type="component" value="Chromosome 10"/>
</dbReference>
<protein>
    <submittedName>
        <fullName evidence="2">Putative sugar phosphate transporter domain-containing protein</fullName>
    </submittedName>
</protein>
<reference evidence="3" key="1">
    <citation type="journal article" date="2020" name="Nat. Commun.">
        <title>Genome sequence of the cluster root forming white lupin.</title>
        <authorList>
            <person name="Hufnagel B."/>
            <person name="Marques A."/>
            <person name="Soriano A."/>
            <person name="Marques L."/>
            <person name="Divol F."/>
            <person name="Doumas P."/>
            <person name="Sallet E."/>
            <person name="Mancinotti D."/>
            <person name="Carrere S."/>
            <person name="Marande W."/>
            <person name="Arribat S."/>
            <person name="Keller J."/>
            <person name="Huneau C."/>
            <person name="Blein T."/>
            <person name="Aime D."/>
            <person name="Laguerre M."/>
            <person name="Taylor J."/>
            <person name="Schubert V."/>
            <person name="Nelson M."/>
            <person name="Geu-Flores F."/>
            <person name="Crespi M."/>
            <person name="Gallardo-Guerrero K."/>
            <person name="Delaux P.-M."/>
            <person name="Salse J."/>
            <person name="Berges H."/>
            <person name="Guyot R."/>
            <person name="Gouzy J."/>
            <person name="Peret B."/>
        </authorList>
    </citation>
    <scope>NUCLEOTIDE SEQUENCE [LARGE SCALE GENOMIC DNA]</scope>
    <source>
        <strain evidence="3">cv. Amiga</strain>
    </source>
</reference>
<gene>
    <name evidence="2" type="ORF">Lalb_Chr10g0106901</name>
</gene>
<organism evidence="2 3">
    <name type="scientific">Lupinus albus</name>
    <name type="common">White lupine</name>
    <name type="synonym">Lupinus termis</name>
    <dbReference type="NCBI Taxonomy" id="3870"/>
    <lineage>
        <taxon>Eukaryota</taxon>
        <taxon>Viridiplantae</taxon>
        <taxon>Streptophyta</taxon>
        <taxon>Embryophyta</taxon>
        <taxon>Tracheophyta</taxon>
        <taxon>Spermatophyta</taxon>
        <taxon>Magnoliopsida</taxon>
        <taxon>eudicotyledons</taxon>
        <taxon>Gunneridae</taxon>
        <taxon>Pentapetalae</taxon>
        <taxon>rosids</taxon>
        <taxon>fabids</taxon>
        <taxon>Fabales</taxon>
        <taxon>Fabaceae</taxon>
        <taxon>Papilionoideae</taxon>
        <taxon>50 kb inversion clade</taxon>
        <taxon>genistoids sensu lato</taxon>
        <taxon>core genistoids</taxon>
        <taxon>Genisteae</taxon>
        <taxon>Lupinus</taxon>
    </lineage>
</organism>
<dbReference type="InterPro" id="IPR004853">
    <property type="entry name" value="Sugar_P_trans_dom"/>
</dbReference>
<keyword evidence="3" id="KW-1185">Reference proteome</keyword>
<dbReference type="OrthoDB" id="6418713at2759"/>
<accession>A0A6A4PYI1</accession>
<feature type="domain" description="Sugar phosphate transporter" evidence="1">
    <location>
        <begin position="2"/>
        <end position="73"/>
    </location>
</feature>
<dbReference type="AlphaFoldDB" id="A0A6A4PYI1"/>